<evidence type="ECO:0000313" key="1">
    <source>
        <dbReference type="EMBL" id="MSS88654.1"/>
    </source>
</evidence>
<evidence type="ECO:0000313" key="2">
    <source>
        <dbReference type="Proteomes" id="UP000436047"/>
    </source>
</evidence>
<organism evidence="1 2">
    <name type="scientific">Eisenbergiella porci</name>
    <dbReference type="NCBI Taxonomy" id="2652274"/>
    <lineage>
        <taxon>Bacteria</taxon>
        <taxon>Bacillati</taxon>
        <taxon>Bacillota</taxon>
        <taxon>Clostridia</taxon>
        <taxon>Lachnospirales</taxon>
        <taxon>Lachnospiraceae</taxon>
        <taxon>Eisenbergiella</taxon>
    </lineage>
</organism>
<sequence>MNKELRKIKNQLQDMAKAESMKLFRMARRLEKHGGSPETVNRIREEAFTLHNTGYPERLLDEFIKWEFAFR</sequence>
<proteinExistence type="predicted"/>
<dbReference type="RefSeq" id="WP_154464523.1">
    <property type="nucleotide sequence ID" value="NZ_VUMI01000014.1"/>
</dbReference>
<reference evidence="1 2" key="1">
    <citation type="submission" date="2019-08" db="EMBL/GenBank/DDBJ databases">
        <title>In-depth cultivation of the pig gut microbiome towards novel bacterial diversity and tailored functional studies.</title>
        <authorList>
            <person name="Wylensek D."/>
            <person name="Hitch T.C.A."/>
            <person name="Clavel T."/>
        </authorList>
    </citation>
    <scope>NUCLEOTIDE SEQUENCE [LARGE SCALE GENOMIC DNA]</scope>
    <source>
        <strain evidence="1 2">WCA-389-WT-23B</strain>
    </source>
</reference>
<gene>
    <name evidence="1" type="ORF">FYJ45_10205</name>
</gene>
<dbReference type="GeneID" id="86053428"/>
<keyword evidence="2" id="KW-1185">Reference proteome</keyword>
<name>A0A6N7WG44_9FIRM</name>
<accession>A0A6N7WG44</accession>
<dbReference type="Proteomes" id="UP000436047">
    <property type="component" value="Unassembled WGS sequence"/>
</dbReference>
<protein>
    <submittedName>
        <fullName evidence="1">Uncharacterized protein</fullName>
    </submittedName>
</protein>
<dbReference type="AlphaFoldDB" id="A0A6N7WG44"/>
<dbReference type="EMBL" id="VUMI01000014">
    <property type="protein sequence ID" value="MSS88654.1"/>
    <property type="molecule type" value="Genomic_DNA"/>
</dbReference>
<comment type="caution">
    <text evidence="1">The sequence shown here is derived from an EMBL/GenBank/DDBJ whole genome shotgun (WGS) entry which is preliminary data.</text>
</comment>